<dbReference type="InterPro" id="IPR004358">
    <property type="entry name" value="Sig_transdc_His_kin-like_C"/>
</dbReference>
<keyword evidence="6" id="KW-0418">Kinase</keyword>
<evidence type="ECO:0000256" key="8">
    <source>
        <dbReference type="SAM" id="Phobius"/>
    </source>
</evidence>
<dbReference type="InterPro" id="IPR050736">
    <property type="entry name" value="Sensor_HK_Regulatory"/>
</dbReference>
<gene>
    <name evidence="11" type="ORF">KSF_053860</name>
</gene>
<dbReference type="Gene3D" id="3.30.565.10">
    <property type="entry name" value="Histidine kinase-like ATPase, C-terminal domain"/>
    <property type="match status" value="1"/>
</dbReference>
<proteinExistence type="predicted"/>
<organism evidence="11 12">
    <name type="scientific">Reticulibacter mediterranei</name>
    <dbReference type="NCBI Taxonomy" id="2778369"/>
    <lineage>
        <taxon>Bacteria</taxon>
        <taxon>Bacillati</taxon>
        <taxon>Chloroflexota</taxon>
        <taxon>Ktedonobacteria</taxon>
        <taxon>Ktedonobacterales</taxon>
        <taxon>Reticulibacteraceae</taxon>
        <taxon>Reticulibacter</taxon>
    </lineage>
</organism>
<dbReference type="InterPro" id="IPR005467">
    <property type="entry name" value="His_kinase_dom"/>
</dbReference>
<feature type="transmembrane region" description="Helical" evidence="8">
    <location>
        <begin position="45"/>
        <end position="66"/>
    </location>
</feature>
<evidence type="ECO:0000256" key="1">
    <source>
        <dbReference type="ARBA" id="ARBA00000085"/>
    </source>
</evidence>
<dbReference type="InterPro" id="IPR003661">
    <property type="entry name" value="HisK_dim/P_dom"/>
</dbReference>
<dbReference type="Proteomes" id="UP000597444">
    <property type="component" value="Unassembled WGS sequence"/>
</dbReference>
<keyword evidence="8" id="KW-0472">Membrane</keyword>
<dbReference type="EC" id="2.7.13.3" evidence="3"/>
<keyword evidence="7" id="KW-0902">Two-component regulatory system</keyword>
<dbReference type="SUPFAM" id="SSF55874">
    <property type="entry name" value="ATPase domain of HSP90 chaperone/DNA topoisomerase II/histidine kinase"/>
    <property type="match status" value="1"/>
</dbReference>
<evidence type="ECO:0000256" key="7">
    <source>
        <dbReference type="ARBA" id="ARBA00023012"/>
    </source>
</evidence>
<dbReference type="InterPro" id="IPR036097">
    <property type="entry name" value="HisK_dim/P_sf"/>
</dbReference>
<dbReference type="FunFam" id="3.30.565.10:FF:000006">
    <property type="entry name" value="Sensor histidine kinase WalK"/>
    <property type="match status" value="1"/>
</dbReference>
<dbReference type="PROSITE" id="PS50885">
    <property type="entry name" value="HAMP"/>
    <property type="match status" value="1"/>
</dbReference>
<evidence type="ECO:0000259" key="10">
    <source>
        <dbReference type="PROSITE" id="PS50885"/>
    </source>
</evidence>
<dbReference type="CDD" id="cd00082">
    <property type="entry name" value="HisKA"/>
    <property type="match status" value="1"/>
</dbReference>
<dbReference type="PROSITE" id="PS50109">
    <property type="entry name" value="HIS_KIN"/>
    <property type="match status" value="1"/>
</dbReference>
<comment type="subcellular location">
    <subcellularLocation>
        <location evidence="2">Membrane</location>
    </subcellularLocation>
</comment>
<dbReference type="RefSeq" id="WP_220206022.1">
    <property type="nucleotide sequence ID" value="NZ_BNJK01000001.1"/>
</dbReference>
<dbReference type="SUPFAM" id="SSF47384">
    <property type="entry name" value="Homodimeric domain of signal transducing histidine kinase"/>
    <property type="match status" value="1"/>
</dbReference>
<dbReference type="InterPro" id="IPR003660">
    <property type="entry name" value="HAMP_dom"/>
</dbReference>
<comment type="caution">
    <text evidence="11">The sequence shown here is derived from an EMBL/GenBank/DDBJ whole genome shotgun (WGS) entry which is preliminary data.</text>
</comment>
<evidence type="ECO:0000256" key="3">
    <source>
        <dbReference type="ARBA" id="ARBA00012438"/>
    </source>
</evidence>
<keyword evidence="4" id="KW-0597">Phosphoprotein</keyword>
<dbReference type="Gene3D" id="6.10.340.10">
    <property type="match status" value="1"/>
</dbReference>
<dbReference type="SMART" id="SM00304">
    <property type="entry name" value="HAMP"/>
    <property type="match status" value="1"/>
</dbReference>
<dbReference type="Pfam" id="PF02518">
    <property type="entry name" value="HATPase_c"/>
    <property type="match status" value="1"/>
</dbReference>
<dbReference type="CDD" id="cd06225">
    <property type="entry name" value="HAMP"/>
    <property type="match status" value="1"/>
</dbReference>
<dbReference type="Pfam" id="PF00512">
    <property type="entry name" value="HisKA"/>
    <property type="match status" value="1"/>
</dbReference>
<evidence type="ECO:0000256" key="2">
    <source>
        <dbReference type="ARBA" id="ARBA00004370"/>
    </source>
</evidence>
<dbReference type="PANTHER" id="PTHR43711:SF31">
    <property type="entry name" value="HISTIDINE KINASE"/>
    <property type="match status" value="1"/>
</dbReference>
<dbReference type="Gene3D" id="1.10.287.130">
    <property type="match status" value="1"/>
</dbReference>
<dbReference type="GO" id="GO:0016020">
    <property type="term" value="C:membrane"/>
    <property type="evidence" value="ECO:0007669"/>
    <property type="project" value="UniProtKB-SubCell"/>
</dbReference>
<dbReference type="GO" id="GO:0000155">
    <property type="term" value="F:phosphorelay sensor kinase activity"/>
    <property type="evidence" value="ECO:0007669"/>
    <property type="project" value="InterPro"/>
</dbReference>
<comment type="catalytic activity">
    <reaction evidence="1">
        <text>ATP + protein L-histidine = ADP + protein N-phospho-L-histidine.</text>
        <dbReference type="EC" id="2.7.13.3"/>
    </reaction>
</comment>
<dbReference type="PANTHER" id="PTHR43711">
    <property type="entry name" value="TWO-COMPONENT HISTIDINE KINASE"/>
    <property type="match status" value="1"/>
</dbReference>
<evidence type="ECO:0000256" key="5">
    <source>
        <dbReference type="ARBA" id="ARBA00022679"/>
    </source>
</evidence>
<keyword evidence="8" id="KW-1133">Transmembrane helix</keyword>
<name>A0A8J3IMX9_9CHLR</name>
<protein>
    <recommendedName>
        <fullName evidence="3">histidine kinase</fullName>
        <ecNumber evidence="3">2.7.13.3</ecNumber>
    </recommendedName>
</protein>
<keyword evidence="8" id="KW-0812">Transmembrane</keyword>
<dbReference type="SMART" id="SM00387">
    <property type="entry name" value="HATPase_c"/>
    <property type="match status" value="1"/>
</dbReference>
<dbReference type="SUPFAM" id="SSF158472">
    <property type="entry name" value="HAMP domain-like"/>
    <property type="match status" value="1"/>
</dbReference>
<accession>A0A8J3IMX9</accession>
<feature type="domain" description="HAMP" evidence="10">
    <location>
        <begin position="269"/>
        <end position="321"/>
    </location>
</feature>
<feature type="domain" description="Histidine kinase" evidence="9">
    <location>
        <begin position="339"/>
        <end position="567"/>
    </location>
</feature>
<dbReference type="AlphaFoldDB" id="A0A8J3IMX9"/>
<dbReference type="EMBL" id="BNJK01000001">
    <property type="protein sequence ID" value="GHO95338.1"/>
    <property type="molecule type" value="Genomic_DNA"/>
</dbReference>
<evidence type="ECO:0000256" key="4">
    <source>
        <dbReference type="ARBA" id="ARBA00022553"/>
    </source>
</evidence>
<dbReference type="Pfam" id="PF00672">
    <property type="entry name" value="HAMP"/>
    <property type="match status" value="1"/>
</dbReference>
<reference evidence="11" key="1">
    <citation type="submission" date="2020-10" db="EMBL/GenBank/DDBJ databases">
        <title>Taxonomic study of unclassified bacteria belonging to the class Ktedonobacteria.</title>
        <authorList>
            <person name="Yabe S."/>
            <person name="Wang C.M."/>
            <person name="Zheng Y."/>
            <person name="Sakai Y."/>
            <person name="Cavaletti L."/>
            <person name="Monciardini P."/>
            <person name="Donadio S."/>
        </authorList>
    </citation>
    <scope>NUCLEOTIDE SEQUENCE</scope>
    <source>
        <strain evidence="11">ID150040</strain>
    </source>
</reference>
<evidence type="ECO:0000313" key="11">
    <source>
        <dbReference type="EMBL" id="GHO95338.1"/>
    </source>
</evidence>
<dbReference type="SMART" id="SM00388">
    <property type="entry name" value="HisKA"/>
    <property type="match status" value="1"/>
</dbReference>
<keyword evidence="5" id="KW-0808">Transferase</keyword>
<sequence length="577" mass="64519">MNLTQHMLAPDSLKTSHILKRAKHANKERSHTSGFLLNFTVGQRLTLGFLTAALIAALTIGGTGLYRTQDMGKATNFYQSLVQTSRILPLGSNILVLITIEIREMLDTVQSPIISQETLTVQQKAVQGLTDRYEKLLLDYQANHLLYRNPSQVEVLKEANHEAQVGQQVVLVDSALRTWRLYKTTQEQILNYIAQRNGQEAERLARLQGEPTYADAQSALHGLIQFNERLTNSIRDATAIQGRDQLIMTIISALLACLGIIMAGALISNTFVRRLNQLRSVTQSVEQGRLDTRLTVEGRDEIAAVSFSVNAMLETMVADAIAYEQQKQLNQFKDEFIMNVSHELRTPLTQVYGFLELLFDYHGQLDSEQQKTFLSRAKYGCQELMHLVNSILDATKAGSGLKPPPLEDLSLASITREVIDYLDPRQREDYTLELAVPETLQVKADHQYLRQILRNLISNAFKYSPKQTQISISAELLEPEQGKSLPTSRVRICVKDTGPGIPPEEISQLFQRFARLKRDVSGAVRGTGLGLYVCKQLVEAMHGKIWVESTGVAGEGSRFCFTLELAPASHSTTPEQP</sequence>
<dbReference type="PRINTS" id="PR00344">
    <property type="entry name" value="BCTRLSENSOR"/>
</dbReference>
<feature type="transmembrane region" description="Helical" evidence="8">
    <location>
        <begin position="246"/>
        <end position="267"/>
    </location>
</feature>
<dbReference type="InterPro" id="IPR036890">
    <property type="entry name" value="HATPase_C_sf"/>
</dbReference>
<keyword evidence="12" id="KW-1185">Reference proteome</keyword>
<evidence type="ECO:0000256" key="6">
    <source>
        <dbReference type="ARBA" id="ARBA00022777"/>
    </source>
</evidence>
<evidence type="ECO:0000259" key="9">
    <source>
        <dbReference type="PROSITE" id="PS50109"/>
    </source>
</evidence>
<dbReference type="InterPro" id="IPR003594">
    <property type="entry name" value="HATPase_dom"/>
</dbReference>
<evidence type="ECO:0000313" key="12">
    <source>
        <dbReference type="Proteomes" id="UP000597444"/>
    </source>
</evidence>